<dbReference type="AlphaFoldDB" id="A0A367YL98"/>
<accession>A0A367YL98</accession>
<reference evidence="1 2" key="1">
    <citation type="submission" date="2018-06" db="EMBL/GenBank/DDBJ databases">
        <title>Whole genome sequencing of Candida tropicalis (genome annotated by CSBL at Korea University).</title>
        <authorList>
            <person name="Ahn J."/>
        </authorList>
    </citation>
    <scope>NUCLEOTIDE SEQUENCE [LARGE SCALE GENOMIC DNA]</scope>
    <source>
        <strain evidence="1 2">ATCC 20962</strain>
    </source>
</reference>
<protein>
    <submittedName>
        <fullName evidence="1">Uncharacterized protein</fullName>
    </submittedName>
</protein>
<dbReference type="Proteomes" id="UP000253472">
    <property type="component" value="Unassembled WGS sequence"/>
</dbReference>
<name>A0A367YL98_9ASCO</name>
<keyword evidence="2" id="KW-1185">Reference proteome</keyword>
<dbReference type="EMBL" id="QLNQ01000001">
    <property type="protein sequence ID" value="RCK66624.1"/>
    <property type="molecule type" value="Genomic_DNA"/>
</dbReference>
<evidence type="ECO:0000313" key="1">
    <source>
        <dbReference type="EMBL" id="RCK66624.1"/>
    </source>
</evidence>
<comment type="caution">
    <text evidence="1">The sequence shown here is derived from an EMBL/GenBank/DDBJ whole genome shotgun (WGS) entry which is preliminary data.</text>
</comment>
<sequence length="143" mass="17561">MLRIFRVGHTKELPDADPRYEYVHVDSTSQIEEEHLQLIVQQRKRAESEECRHNKRHTFIRFSRWHLQNYVIWKDDRLHVRFTKCDEELKVDASELPKTFYGDYDLCELPVRIHYKDDYDLDLLMKACRTKNYTLEYRKVTPR</sequence>
<evidence type="ECO:0000313" key="2">
    <source>
        <dbReference type="Proteomes" id="UP000253472"/>
    </source>
</evidence>
<proteinExistence type="predicted"/>
<gene>
    <name evidence="1" type="ORF">Cantr_03144</name>
</gene>
<organism evidence="1 2">
    <name type="scientific">Candida viswanathii</name>
    <dbReference type="NCBI Taxonomy" id="5486"/>
    <lineage>
        <taxon>Eukaryota</taxon>
        <taxon>Fungi</taxon>
        <taxon>Dikarya</taxon>
        <taxon>Ascomycota</taxon>
        <taxon>Saccharomycotina</taxon>
        <taxon>Pichiomycetes</taxon>
        <taxon>Debaryomycetaceae</taxon>
        <taxon>Candida/Lodderomyces clade</taxon>
        <taxon>Candida</taxon>
    </lineage>
</organism>